<feature type="transmembrane region" description="Helical" evidence="8">
    <location>
        <begin position="77"/>
        <end position="97"/>
    </location>
</feature>
<keyword evidence="5 8" id="KW-1133">Transmembrane helix</keyword>
<keyword evidence="3" id="KW-0813">Transport</keyword>
<name>A0A7S3K602_9STRA</name>
<reference evidence="10" key="1">
    <citation type="submission" date="2021-01" db="EMBL/GenBank/DDBJ databases">
        <authorList>
            <person name="Corre E."/>
            <person name="Pelletier E."/>
            <person name="Niang G."/>
            <person name="Scheremetjew M."/>
            <person name="Finn R."/>
            <person name="Kale V."/>
            <person name="Holt S."/>
            <person name="Cochrane G."/>
            <person name="Meng A."/>
            <person name="Brown T."/>
            <person name="Cohen L."/>
        </authorList>
    </citation>
    <scope>NUCLEOTIDE SEQUENCE</scope>
    <source>
        <strain evidence="10">CCMP1510</strain>
    </source>
</reference>
<evidence type="ECO:0000256" key="8">
    <source>
        <dbReference type="SAM" id="Phobius"/>
    </source>
</evidence>
<dbReference type="InterPro" id="IPR039309">
    <property type="entry name" value="BT1"/>
</dbReference>
<feature type="chain" id="PRO_5031560249" description="Folate/biopterin transporter" evidence="9">
    <location>
        <begin position="17"/>
        <end position="546"/>
    </location>
</feature>
<sequence length="546" mass="58860">MILLCFVFLQVSRTNSFAFSRNSRVLRLKDLSRIEVHLQRFVVLEAKESAIEDEEILLINQEEKEETKSDLNMEKDLVIVVFLVYFLQGALSLARLATNYYLKDDLQVSAAEVAALQGLFVAPWTVKPIFGFLSDTIPLWGYRRKSYLAISGVVGCLSFVAMSMWSSSQTIFVFTNIVSAAAVAFADVVADSVVVERSRNDDTAAFLQSVSWGSRYVGSIGASLLSGAALRNFGAKGCWLATAPLPLLVAVAAFAIREEPLSSVETKKTENASSLRAEAQGQLSKLWSALTSDQVLRPAVFIFLWQATPTCASAFFYFSTGATADGGLGFDPEFVGRASALGNVAGFLGIASYNAFFSKTRLSTIIGTTSALSAIVGCLPLVLIYHWNRDYLGLPDKFFAIGDGVVQSALGEVGFIPVLVLASKVCPPGIEGSLFAALMSIFNLGGIVSQELGALLTSFFGVTSNDFTNLAPLITLCSLSSLLPILVLDWVKRAEIVGTGDDDDSAVKAVAHNLSTENDHNDIIPKQESLAPSINGTSTRRRNKVE</sequence>
<dbReference type="CDD" id="cd17484">
    <property type="entry name" value="MFS_FBT"/>
    <property type="match status" value="1"/>
</dbReference>
<feature type="transmembrane region" description="Helical" evidence="8">
    <location>
        <begin position="338"/>
        <end position="357"/>
    </location>
</feature>
<dbReference type="InterPro" id="IPR004324">
    <property type="entry name" value="FBT"/>
</dbReference>
<dbReference type="AlphaFoldDB" id="A0A7S3K602"/>
<evidence type="ECO:0000256" key="9">
    <source>
        <dbReference type="SAM" id="SignalP"/>
    </source>
</evidence>
<protein>
    <recommendedName>
        <fullName evidence="11">Folate/biopterin transporter</fullName>
    </recommendedName>
</protein>
<dbReference type="EMBL" id="HBIJ01023215">
    <property type="protein sequence ID" value="CAE0374486.1"/>
    <property type="molecule type" value="Transcribed_RNA"/>
</dbReference>
<dbReference type="PANTHER" id="PTHR31585">
    <property type="entry name" value="FOLATE-BIOPTERIN TRANSPORTER 1, CHLOROPLASTIC"/>
    <property type="match status" value="1"/>
</dbReference>
<gene>
    <name evidence="10" type="ORF">ALAG00032_LOCUS15289</name>
</gene>
<accession>A0A7S3K602</accession>
<evidence type="ECO:0000256" key="3">
    <source>
        <dbReference type="ARBA" id="ARBA00022448"/>
    </source>
</evidence>
<evidence type="ECO:0000256" key="5">
    <source>
        <dbReference type="ARBA" id="ARBA00022989"/>
    </source>
</evidence>
<feature type="transmembrane region" description="Helical" evidence="8">
    <location>
        <begin position="467"/>
        <end position="488"/>
    </location>
</feature>
<dbReference type="PANTHER" id="PTHR31585:SF0">
    <property type="entry name" value="FOLATE-BIOPTERIN TRANSPORTER 1, CHLOROPLASTIC"/>
    <property type="match status" value="1"/>
</dbReference>
<evidence type="ECO:0000256" key="6">
    <source>
        <dbReference type="ARBA" id="ARBA00023136"/>
    </source>
</evidence>
<keyword evidence="4 8" id="KW-0812">Transmembrane</keyword>
<feature type="transmembrane region" description="Helical" evidence="8">
    <location>
        <begin position="364"/>
        <end position="387"/>
    </location>
</feature>
<evidence type="ECO:0000313" key="10">
    <source>
        <dbReference type="EMBL" id="CAE0374486.1"/>
    </source>
</evidence>
<evidence type="ECO:0000256" key="4">
    <source>
        <dbReference type="ARBA" id="ARBA00022692"/>
    </source>
</evidence>
<evidence type="ECO:0000256" key="7">
    <source>
        <dbReference type="SAM" id="MobiDB-lite"/>
    </source>
</evidence>
<proteinExistence type="inferred from homology"/>
<evidence type="ECO:0000256" key="2">
    <source>
        <dbReference type="ARBA" id="ARBA00007015"/>
    </source>
</evidence>
<keyword evidence="9" id="KW-0732">Signal</keyword>
<evidence type="ECO:0008006" key="11">
    <source>
        <dbReference type="Google" id="ProtNLM"/>
    </source>
</evidence>
<dbReference type="InterPro" id="IPR036259">
    <property type="entry name" value="MFS_trans_sf"/>
</dbReference>
<dbReference type="SUPFAM" id="SSF103473">
    <property type="entry name" value="MFS general substrate transporter"/>
    <property type="match status" value="1"/>
</dbReference>
<dbReference type="NCBIfam" id="TIGR00788">
    <property type="entry name" value="fbt"/>
    <property type="match status" value="1"/>
</dbReference>
<feature type="transmembrane region" description="Helical" evidence="8">
    <location>
        <begin position="171"/>
        <end position="190"/>
    </location>
</feature>
<comment type="subcellular location">
    <subcellularLocation>
        <location evidence="1">Membrane</location>
        <topology evidence="1">Multi-pass membrane protein</topology>
    </subcellularLocation>
</comment>
<feature type="transmembrane region" description="Helical" evidence="8">
    <location>
        <begin position="147"/>
        <end position="165"/>
    </location>
</feature>
<dbReference type="GO" id="GO:0016020">
    <property type="term" value="C:membrane"/>
    <property type="evidence" value="ECO:0007669"/>
    <property type="project" value="UniProtKB-SubCell"/>
</dbReference>
<keyword evidence="6 8" id="KW-0472">Membrane</keyword>
<evidence type="ECO:0000256" key="1">
    <source>
        <dbReference type="ARBA" id="ARBA00004141"/>
    </source>
</evidence>
<feature type="transmembrane region" description="Helical" evidence="8">
    <location>
        <begin position="399"/>
        <end position="422"/>
    </location>
</feature>
<feature type="transmembrane region" description="Helical" evidence="8">
    <location>
        <begin position="295"/>
        <end position="318"/>
    </location>
</feature>
<feature type="region of interest" description="Disordered" evidence="7">
    <location>
        <begin position="519"/>
        <end position="546"/>
    </location>
</feature>
<feature type="signal peptide" evidence="9">
    <location>
        <begin position="1"/>
        <end position="16"/>
    </location>
</feature>
<feature type="transmembrane region" description="Helical" evidence="8">
    <location>
        <begin position="434"/>
        <end position="461"/>
    </location>
</feature>
<comment type="similarity">
    <text evidence="2">Belongs to the major facilitator superfamily. Folate-biopterin transporter (TC 2.A.71) family.</text>
</comment>
<dbReference type="Gene3D" id="1.20.1250.20">
    <property type="entry name" value="MFS general substrate transporter like domains"/>
    <property type="match status" value="1"/>
</dbReference>
<organism evidence="10">
    <name type="scientific">Aureoumbra lagunensis</name>
    <dbReference type="NCBI Taxonomy" id="44058"/>
    <lineage>
        <taxon>Eukaryota</taxon>
        <taxon>Sar</taxon>
        <taxon>Stramenopiles</taxon>
        <taxon>Ochrophyta</taxon>
        <taxon>Pelagophyceae</taxon>
        <taxon>Pelagomonadales</taxon>
        <taxon>Aureoumbra</taxon>
    </lineage>
</organism>
<dbReference type="Pfam" id="PF03092">
    <property type="entry name" value="BT1"/>
    <property type="match status" value="1"/>
</dbReference>